<dbReference type="Pfam" id="PF03358">
    <property type="entry name" value="FMN_red"/>
    <property type="match status" value="1"/>
</dbReference>
<dbReference type="PANTHER" id="PTHR43278:SF4">
    <property type="entry name" value="NAD(P)H-DEPENDENT FMN-CONTAINING OXIDOREDUCTASE YWQN-RELATED"/>
    <property type="match status" value="1"/>
</dbReference>
<keyword evidence="2" id="KW-0288">FMN</keyword>
<comment type="caution">
    <text evidence="4">The sequence shown here is derived from an EMBL/GenBank/DDBJ whole genome shotgun (WGS) entry which is preliminary data.</text>
</comment>
<dbReference type="InterPro" id="IPR029039">
    <property type="entry name" value="Flavoprotein-like_sf"/>
</dbReference>
<evidence type="ECO:0000313" key="5">
    <source>
        <dbReference type="Proteomes" id="UP000651057"/>
    </source>
</evidence>
<evidence type="ECO:0000313" key="4">
    <source>
        <dbReference type="EMBL" id="MBL0684597.1"/>
    </source>
</evidence>
<name>A0A937DAC1_9FLAO</name>
<dbReference type="Gene3D" id="3.40.50.360">
    <property type="match status" value="1"/>
</dbReference>
<dbReference type="GO" id="GO:0016491">
    <property type="term" value="F:oxidoreductase activity"/>
    <property type="evidence" value="ECO:0007669"/>
    <property type="project" value="InterPro"/>
</dbReference>
<organism evidence="4 5">
    <name type="scientific">Aquimarina mytili</name>
    <dbReference type="NCBI Taxonomy" id="874423"/>
    <lineage>
        <taxon>Bacteria</taxon>
        <taxon>Pseudomonadati</taxon>
        <taxon>Bacteroidota</taxon>
        <taxon>Flavobacteriia</taxon>
        <taxon>Flavobacteriales</taxon>
        <taxon>Flavobacteriaceae</taxon>
        <taxon>Aquimarina</taxon>
    </lineage>
</organism>
<dbReference type="InterPro" id="IPR005025">
    <property type="entry name" value="FMN_Rdtase-like_dom"/>
</dbReference>
<evidence type="ECO:0000256" key="1">
    <source>
        <dbReference type="ARBA" id="ARBA00022630"/>
    </source>
</evidence>
<dbReference type="SUPFAM" id="SSF52218">
    <property type="entry name" value="Flavoproteins"/>
    <property type="match status" value="1"/>
</dbReference>
<sequence>MSKGIIILGSSRSNGDTFNVVSYMKDVTGFEIIDLNQKDIGHFDYDFINEGDDFNFLFKGIVQNYQTIIFATPVYWYTMSGIMKTFLDRISDFLYKEKDFGRMLRGKNMAVISCSNDNDRPKEFNLPFSRSAKYLGMNYLGDIHTWVENKNIPIEVKEKINAFALTLKK</sequence>
<keyword evidence="5" id="KW-1185">Reference proteome</keyword>
<dbReference type="Proteomes" id="UP000651057">
    <property type="component" value="Unassembled WGS sequence"/>
</dbReference>
<dbReference type="AlphaFoldDB" id="A0A937DAC1"/>
<feature type="domain" description="NADPH-dependent FMN reductase-like" evidence="3">
    <location>
        <begin position="5"/>
        <end position="142"/>
    </location>
</feature>
<evidence type="ECO:0000256" key="2">
    <source>
        <dbReference type="ARBA" id="ARBA00022643"/>
    </source>
</evidence>
<dbReference type="InterPro" id="IPR051796">
    <property type="entry name" value="ISF_SsuE-like"/>
</dbReference>
<reference evidence="4" key="1">
    <citation type="submission" date="2021-01" db="EMBL/GenBank/DDBJ databases">
        <authorList>
            <person name="Zhong Y.L."/>
        </authorList>
    </citation>
    <scope>NUCLEOTIDE SEQUENCE</scope>
    <source>
        <strain evidence="4">KCTC 23302</strain>
    </source>
</reference>
<proteinExistence type="predicted"/>
<dbReference type="PANTHER" id="PTHR43278">
    <property type="entry name" value="NAD(P)H-DEPENDENT FMN-CONTAINING OXIDOREDUCTASE YWQN-RELATED"/>
    <property type="match status" value="1"/>
</dbReference>
<dbReference type="RefSeq" id="WP_201921128.1">
    <property type="nucleotide sequence ID" value="NZ_BAABAX010000031.1"/>
</dbReference>
<gene>
    <name evidence="4" type="ORF">JJQ60_13790</name>
</gene>
<protein>
    <submittedName>
        <fullName evidence="4">NAD(P)H-dependent oxidoreductase</fullName>
    </submittedName>
</protein>
<accession>A0A937DAC1</accession>
<dbReference type="EMBL" id="JAERQJ010000005">
    <property type="protein sequence ID" value="MBL0684597.1"/>
    <property type="molecule type" value="Genomic_DNA"/>
</dbReference>
<keyword evidence="1" id="KW-0285">Flavoprotein</keyword>
<evidence type="ECO:0000259" key="3">
    <source>
        <dbReference type="Pfam" id="PF03358"/>
    </source>
</evidence>